<dbReference type="Proteomes" id="UP001281147">
    <property type="component" value="Unassembled WGS sequence"/>
</dbReference>
<evidence type="ECO:0000313" key="2">
    <source>
        <dbReference type="Proteomes" id="UP001281147"/>
    </source>
</evidence>
<dbReference type="EMBL" id="JAUTXU010000008">
    <property type="protein sequence ID" value="KAK3723690.1"/>
    <property type="molecule type" value="Genomic_DNA"/>
</dbReference>
<keyword evidence="2" id="KW-1185">Reference proteome</keyword>
<evidence type="ECO:0000313" key="1">
    <source>
        <dbReference type="EMBL" id="KAK3723690.1"/>
    </source>
</evidence>
<sequence length="252" mass="28390">MSSSPPSLPWEVIFLIFNHLLPVPDPPRLIAGYRDTTDIEEALYPFSACKTLRNELARLIRDKVFTTTVDDGLDKFNATINVEHEFLPYIEHISITMRDPVEDLMTLHIAEFQRYIRTVMRTLPALASIHVSFFGDATWVHVPIPSPVWLPRPQPKEAVAVAIHALQLGAAGRLRVTVAMTDDTAVLPANATLEAEAGINKEQLVQLMVNNIGSRYEVTRTSPVPDTSDDLWTRRLVEGQAKLPYSGQWRQR</sequence>
<reference evidence="1" key="1">
    <citation type="submission" date="2023-07" db="EMBL/GenBank/DDBJ databases">
        <title>Black Yeasts Isolated from many extreme environments.</title>
        <authorList>
            <person name="Coleine C."/>
            <person name="Stajich J.E."/>
            <person name="Selbmann L."/>
        </authorList>
    </citation>
    <scope>NUCLEOTIDE SEQUENCE</scope>
    <source>
        <strain evidence="1">CCFEE 5714</strain>
    </source>
</reference>
<accession>A0ACC3NV85</accession>
<name>A0ACC3NV85_9PEZI</name>
<comment type="caution">
    <text evidence="1">The sequence shown here is derived from an EMBL/GenBank/DDBJ whole genome shotgun (WGS) entry which is preliminary data.</text>
</comment>
<organism evidence="1 2">
    <name type="scientific">Vermiconidia calcicola</name>
    <dbReference type="NCBI Taxonomy" id="1690605"/>
    <lineage>
        <taxon>Eukaryota</taxon>
        <taxon>Fungi</taxon>
        <taxon>Dikarya</taxon>
        <taxon>Ascomycota</taxon>
        <taxon>Pezizomycotina</taxon>
        <taxon>Dothideomycetes</taxon>
        <taxon>Dothideomycetidae</taxon>
        <taxon>Mycosphaerellales</taxon>
        <taxon>Extremaceae</taxon>
        <taxon>Vermiconidia</taxon>
    </lineage>
</organism>
<proteinExistence type="predicted"/>
<protein>
    <submittedName>
        <fullName evidence="1">Uncharacterized protein</fullName>
    </submittedName>
</protein>
<gene>
    <name evidence="1" type="ORF">LTR37_001571</name>
</gene>